<protein>
    <recommendedName>
        <fullName evidence="3">histidine kinase</fullName>
        <ecNumber evidence="3">2.7.13.3</ecNumber>
    </recommendedName>
</protein>
<dbReference type="PRINTS" id="PR00344">
    <property type="entry name" value="BCTRLSENSOR"/>
</dbReference>
<keyword evidence="10" id="KW-0067">ATP-binding</keyword>
<dbReference type="AlphaFoldDB" id="A0A1I2BA99"/>
<dbReference type="InterPro" id="IPR036097">
    <property type="entry name" value="HisK_dim/P_sf"/>
</dbReference>
<dbReference type="SMART" id="SM00387">
    <property type="entry name" value="HATPase_c"/>
    <property type="match status" value="1"/>
</dbReference>
<dbReference type="Proteomes" id="UP000183410">
    <property type="component" value="Unassembled WGS sequence"/>
</dbReference>
<name>A0A1I2BA99_9BACL</name>
<keyword evidence="5" id="KW-0597">Phosphoprotein</keyword>
<dbReference type="SUPFAM" id="SSF158472">
    <property type="entry name" value="HAMP domain-like"/>
    <property type="match status" value="1"/>
</dbReference>
<dbReference type="OrthoDB" id="9786919at2"/>
<dbReference type="PROSITE" id="PS50109">
    <property type="entry name" value="HIS_KIN"/>
    <property type="match status" value="1"/>
</dbReference>
<dbReference type="InterPro" id="IPR003661">
    <property type="entry name" value="HisK_dim/P_dom"/>
</dbReference>
<dbReference type="InterPro" id="IPR003660">
    <property type="entry name" value="HAMP_dom"/>
</dbReference>
<dbReference type="Pfam" id="PF00672">
    <property type="entry name" value="HAMP"/>
    <property type="match status" value="1"/>
</dbReference>
<evidence type="ECO:0000256" key="5">
    <source>
        <dbReference type="ARBA" id="ARBA00022553"/>
    </source>
</evidence>
<keyword evidence="6" id="KW-0808">Transferase</keyword>
<dbReference type="PANTHER" id="PTHR45528:SF1">
    <property type="entry name" value="SENSOR HISTIDINE KINASE CPXA"/>
    <property type="match status" value="1"/>
</dbReference>
<feature type="transmembrane region" description="Helical" evidence="14">
    <location>
        <begin position="163"/>
        <end position="183"/>
    </location>
</feature>
<evidence type="ECO:0000256" key="4">
    <source>
        <dbReference type="ARBA" id="ARBA00022475"/>
    </source>
</evidence>
<dbReference type="CDD" id="cd06225">
    <property type="entry name" value="HAMP"/>
    <property type="match status" value="1"/>
</dbReference>
<evidence type="ECO:0000259" key="16">
    <source>
        <dbReference type="PROSITE" id="PS50885"/>
    </source>
</evidence>
<evidence type="ECO:0000256" key="12">
    <source>
        <dbReference type="ARBA" id="ARBA00023012"/>
    </source>
</evidence>
<evidence type="ECO:0000256" key="1">
    <source>
        <dbReference type="ARBA" id="ARBA00000085"/>
    </source>
</evidence>
<dbReference type="EMBL" id="FONN01000003">
    <property type="protein sequence ID" value="SFE53065.1"/>
    <property type="molecule type" value="Genomic_DNA"/>
</dbReference>
<dbReference type="Pfam" id="PF00512">
    <property type="entry name" value="HisKA"/>
    <property type="match status" value="1"/>
</dbReference>
<accession>A0A1I2BA99</accession>
<dbReference type="PANTHER" id="PTHR45528">
    <property type="entry name" value="SENSOR HISTIDINE KINASE CPXA"/>
    <property type="match status" value="1"/>
</dbReference>
<sequence>MTIRLRLTLWYSALLAMTLLIFGFAIYIFVNYNTYGQMKDQLKGEADSYNVVVNELNLLIAPSQGRFYERSFYLQIVRYKEGIINASKELLSTGIKYPIPDVKEKVQAGFIKANIKVNDANITFLIYQRPIYSDDSQTDLVGLIQVGAIVTSEESYLKALKTILFTASVIAVLIAFTVGLLLARQVLRPIERVIKSTEKIQSGSDLSVRIPMSGPNDEVGRLVYNLNVMLARLETAYNELDESYKAQRRFVSDASHELRTPLTTIRGNIELLQRMWEKTKDPDALDGIVLALDNQRFGLTVEAMQDIAAESRRMSTLVNDLLALARADAGYEMEKTVVAMQPLVEEVARRAQLLPRTAEWRVGDLSELSGIEVRGNQDYLQQLLFIFIENAFKYTVEGHIELSVRSKDNQIGITVSDTGMGMNPEEVPHIFDRFYRVDESRGKTIGTGLGLSIAKWIIDEHRGSIEVLTRTGEGSEFTIWLPVVFSETTDSSIIEGTDRTLG</sequence>
<evidence type="ECO:0000256" key="9">
    <source>
        <dbReference type="ARBA" id="ARBA00022777"/>
    </source>
</evidence>
<dbReference type="SUPFAM" id="SSF47384">
    <property type="entry name" value="Homodimeric domain of signal transducing histidine kinase"/>
    <property type="match status" value="1"/>
</dbReference>
<dbReference type="CDD" id="cd00082">
    <property type="entry name" value="HisKA"/>
    <property type="match status" value="1"/>
</dbReference>
<dbReference type="CDD" id="cd00075">
    <property type="entry name" value="HATPase"/>
    <property type="match status" value="1"/>
</dbReference>
<dbReference type="InterPro" id="IPR004358">
    <property type="entry name" value="Sig_transdc_His_kin-like_C"/>
</dbReference>
<evidence type="ECO:0000256" key="7">
    <source>
        <dbReference type="ARBA" id="ARBA00022692"/>
    </source>
</evidence>
<organism evidence="17 18">
    <name type="scientific">Paenibacillus algorifonticola</name>
    <dbReference type="NCBI Taxonomy" id="684063"/>
    <lineage>
        <taxon>Bacteria</taxon>
        <taxon>Bacillati</taxon>
        <taxon>Bacillota</taxon>
        <taxon>Bacilli</taxon>
        <taxon>Bacillales</taxon>
        <taxon>Paenibacillaceae</taxon>
        <taxon>Paenibacillus</taxon>
    </lineage>
</organism>
<feature type="transmembrane region" description="Helical" evidence="14">
    <location>
        <begin position="7"/>
        <end position="30"/>
    </location>
</feature>
<evidence type="ECO:0000256" key="11">
    <source>
        <dbReference type="ARBA" id="ARBA00022989"/>
    </source>
</evidence>
<comment type="catalytic activity">
    <reaction evidence="1">
        <text>ATP + protein L-histidine = ADP + protein N-phospho-L-histidine.</text>
        <dbReference type="EC" id="2.7.13.3"/>
    </reaction>
</comment>
<keyword evidence="4" id="KW-1003">Cell membrane</keyword>
<dbReference type="GO" id="GO:0005524">
    <property type="term" value="F:ATP binding"/>
    <property type="evidence" value="ECO:0007669"/>
    <property type="project" value="UniProtKB-KW"/>
</dbReference>
<dbReference type="GO" id="GO:0005886">
    <property type="term" value="C:plasma membrane"/>
    <property type="evidence" value="ECO:0007669"/>
    <property type="project" value="UniProtKB-SubCell"/>
</dbReference>
<keyword evidence="8" id="KW-0547">Nucleotide-binding</keyword>
<proteinExistence type="predicted"/>
<keyword evidence="18" id="KW-1185">Reference proteome</keyword>
<evidence type="ECO:0000256" key="10">
    <source>
        <dbReference type="ARBA" id="ARBA00022840"/>
    </source>
</evidence>
<dbReference type="SMART" id="SM00388">
    <property type="entry name" value="HisKA"/>
    <property type="match status" value="1"/>
</dbReference>
<reference evidence="18" key="1">
    <citation type="submission" date="2016-10" db="EMBL/GenBank/DDBJ databases">
        <authorList>
            <person name="Varghese N."/>
            <person name="Submissions S."/>
        </authorList>
    </citation>
    <scope>NUCLEOTIDE SEQUENCE [LARGE SCALE GENOMIC DNA]</scope>
    <source>
        <strain evidence="18">CGMCC 1.10223</strain>
    </source>
</reference>
<keyword evidence="13 14" id="KW-0472">Membrane</keyword>
<dbReference type="GO" id="GO:0000155">
    <property type="term" value="F:phosphorelay sensor kinase activity"/>
    <property type="evidence" value="ECO:0007669"/>
    <property type="project" value="InterPro"/>
</dbReference>
<dbReference type="EC" id="2.7.13.3" evidence="3"/>
<dbReference type="Gene3D" id="1.10.287.130">
    <property type="match status" value="1"/>
</dbReference>
<dbReference type="InterPro" id="IPR005467">
    <property type="entry name" value="His_kinase_dom"/>
</dbReference>
<keyword evidence="9 17" id="KW-0418">Kinase</keyword>
<dbReference type="InterPro" id="IPR003594">
    <property type="entry name" value="HATPase_dom"/>
</dbReference>
<dbReference type="Pfam" id="PF02518">
    <property type="entry name" value="HATPase_c"/>
    <property type="match status" value="1"/>
</dbReference>
<evidence type="ECO:0000259" key="15">
    <source>
        <dbReference type="PROSITE" id="PS50109"/>
    </source>
</evidence>
<dbReference type="PROSITE" id="PS50885">
    <property type="entry name" value="HAMP"/>
    <property type="match status" value="1"/>
</dbReference>
<evidence type="ECO:0000256" key="14">
    <source>
        <dbReference type="SAM" id="Phobius"/>
    </source>
</evidence>
<gene>
    <name evidence="17" type="ORF">SAMN04487969_103241</name>
</gene>
<feature type="domain" description="HAMP" evidence="16">
    <location>
        <begin position="184"/>
        <end position="238"/>
    </location>
</feature>
<evidence type="ECO:0000256" key="6">
    <source>
        <dbReference type="ARBA" id="ARBA00022679"/>
    </source>
</evidence>
<dbReference type="RefSeq" id="WP_046228677.1">
    <property type="nucleotide sequence ID" value="NZ_FONN01000003.1"/>
</dbReference>
<evidence type="ECO:0000256" key="13">
    <source>
        <dbReference type="ARBA" id="ARBA00023136"/>
    </source>
</evidence>
<evidence type="ECO:0000256" key="2">
    <source>
        <dbReference type="ARBA" id="ARBA00004651"/>
    </source>
</evidence>
<evidence type="ECO:0000313" key="18">
    <source>
        <dbReference type="Proteomes" id="UP000183410"/>
    </source>
</evidence>
<evidence type="ECO:0000256" key="8">
    <source>
        <dbReference type="ARBA" id="ARBA00022741"/>
    </source>
</evidence>
<feature type="domain" description="Histidine kinase" evidence="15">
    <location>
        <begin position="253"/>
        <end position="485"/>
    </location>
</feature>
<keyword evidence="11 14" id="KW-1133">Transmembrane helix</keyword>
<dbReference type="SUPFAM" id="SSF55874">
    <property type="entry name" value="ATPase domain of HSP90 chaperone/DNA topoisomerase II/histidine kinase"/>
    <property type="match status" value="1"/>
</dbReference>
<evidence type="ECO:0000313" key="17">
    <source>
        <dbReference type="EMBL" id="SFE53065.1"/>
    </source>
</evidence>
<dbReference type="FunFam" id="3.30.565.10:FF:000006">
    <property type="entry name" value="Sensor histidine kinase WalK"/>
    <property type="match status" value="1"/>
</dbReference>
<evidence type="ECO:0000256" key="3">
    <source>
        <dbReference type="ARBA" id="ARBA00012438"/>
    </source>
</evidence>
<keyword evidence="7 14" id="KW-0812">Transmembrane</keyword>
<dbReference type="Gene3D" id="3.30.565.10">
    <property type="entry name" value="Histidine kinase-like ATPase, C-terminal domain"/>
    <property type="match status" value="1"/>
</dbReference>
<dbReference type="InterPro" id="IPR036890">
    <property type="entry name" value="HATPase_C_sf"/>
</dbReference>
<dbReference type="Gene3D" id="6.10.340.10">
    <property type="match status" value="1"/>
</dbReference>
<dbReference type="InterPro" id="IPR050398">
    <property type="entry name" value="HssS/ArlS-like"/>
</dbReference>
<keyword evidence="12" id="KW-0902">Two-component regulatory system</keyword>
<dbReference type="SMART" id="SM00304">
    <property type="entry name" value="HAMP"/>
    <property type="match status" value="1"/>
</dbReference>
<comment type="subcellular location">
    <subcellularLocation>
        <location evidence="2">Cell membrane</location>
        <topology evidence="2">Multi-pass membrane protein</topology>
    </subcellularLocation>
</comment>